<dbReference type="RefSeq" id="WP_125484954.1">
    <property type="nucleotide sequence ID" value="NZ_RSDW01000001.1"/>
</dbReference>
<dbReference type="InterPro" id="IPR036514">
    <property type="entry name" value="SGNH_hydro_sf"/>
</dbReference>
<feature type="domain" description="SGNH hydrolase-type esterase" evidence="2">
    <location>
        <begin position="204"/>
        <end position="395"/>
    </location>
</feature>
<dbReference type="Pfam" id="PF13472">
    <property type="entry name" value="Lipase_GDSL_2"/>
    <property type="match status" value="1"/>
</dbReference>
<feature type="signal peptide" evidence="1">
    <location>
        <begin position="1"/>
        <end position="27"/>
    </location>
</feature>
<accession>A0A3R9R2G0</accession>
<evidence type="ECO:0000313" key="4">
    <source>
        <dbReference type="Proteomes" id="UP000269669"/>
    </source>
</evidence>
<dbReference type="PANTHER" id="PTHR43784:SF2">
    <property type="entry name" value="GDSL-LIKE LIPASE_ACYLHYDROLASE, PUTATIVE (AFU_ORTHOLOGUE AFUA_2G00820)-RELATED"/>
    <property type="match status" value="1"/>
</dbReference>
<keyword evidence="4" id="KW-1185">Reference proteome</keyword>
<name>A0A3R9R2G0_9BACT</name>
<organism evidence="3 4">
    <name type="scientific">Edaphobacter aggregans</name>
    <dbReference type="NCBI Taxonomy" id="570835"/>
    <lineage>
        <taxon>Bacteria</taxon>
        <taxon>Pseudomonadati</taxon>
        <taxon>Acidobacteriota</taxon>
        <taxon>Terriglobia</taxon>
        <taxon>Terriglobales</taxon>
        <taxon>Acidobacteriaceae</taxon>
        <taxon>Edaphobacter</taxon>
    </lineage>
</organism>
<dbReference type="GO" id="GO:0016788">
    <property type="term" value="F:hydrolase activity, acting on ester bonds"/>
    <property type="evidence" value="ECO:0007669"/>
    <property type="project" value="UniProtKB-ARBA"/>
</dbReference>
<gene>
    <name evidence="3" type="ORF">EDE15_1841</name>
</gene>
<evidence type="ECO:0000313" key="3">
    <source>
        <dbReference type="EMBL" id="RSL16329.1"/>
    </source>
</evidence>
<dbReference type="InterPro" id="IPR013830">
    <property type="entry name" value="SGNH_hydro"/>
</dbReference>
<dbReference type="InterPro" id="IPR053140">
    <property type="entry name" value="GDSL_Rv0518-like"/>
</dbReference>
<dbReference type="AlphaFoldDB" id="A0A3R9R2G0"/>
<keyword evidence="1" id="KW-0732">Signal</keyword>
<feature type="chain" id="PRO_5018714617" evidence="1">
    <location>
        <begin position="28"/>
        <end position="408"/>
    </location>
</feature>
<comment type="caution">
    <text evidence="3">The sequence shown here is derived from an EMBL/GenBank/DDBJ whole genome shotgun (WGS) entry which is preliminary data.</text>
</comment>
<protein>
    <submittedName>
        <fullName evidence="3">Lysophospholipase L1-like esterase</fullName>
    </submittedName>
</protein>
<proteinExistence type="predicted"/>
<dbReference type="CDD" id="cd01830">
    <property type="entry name" value="XynE_like"/>
    <property type="match status" value="1"/>
</dbReference>
<dbReference type="PANTHER" id="PTHR43784">
    <property type="entry name" value="GDSL-LIKE LIPASE/ACYLHYDROLASE, PUTATIVE (AFU_ORTHOLOGUE AFUA_2G00820)-RELATED"/>
    <property type="match status" value="1"/>
</dbReference>
<dbReference type="OrthoDB" id="1828825at2"/>
<dbReference type="EMBL" id="RSDW01000001">
    <property type="protein sequence ID" value="RSL16329.1"/>
    <property type="molecule type" value="Genomic_DNA"/>
</dbReference>
<reference evidence="3 4" key="1">
    <citation type="submission" date="2018-12" db="EMBL/GenBank/DDBJ databases">
        <title>Sequencing of bacterial isolates from soil warming experiment in Harvard Forest, Massachusetts, USA.</title>
        <authorList>
            <person name="Deangelis K."/>
        </authorList>
    </citation>
    <scope>NUCLEOTIDE SEQUENCE [LARGE SCALE GENOMIC DNA]</scope>
    <source>
        <strain evidence="3 4">EB153</strain>
    </source>
</reference>
<dbReference type="SUPFAM" id="SSF52266">
    <property type="entry name" value="SGNH hydrolase"/>
    <property type="match status" value="1"/>
</dbReference>
<dbReference type="Gene3D" id="3.40.50.1110">
    <property type="entry name" value="SGNH hydrolase"/>
    <property type="match status" value="1"/>
</dbReference>
<evidence type="ECO:0000259" key="2">
    <source>
        <dbReference type="Pfam" id="PF13472"/>
    </source>
</evidence>
<dbReference type="Proteomes" id="UP000269669">
    <property type="component" value="Unassembled WGS sequence"/>
</dbReference>
<evidence type="ECO:0000256" key="1">
    <source>
        <dbReference type="SAM" id="SignalP"/>
    </source>
</evidence>
<sequence>MNLRTRTLPLLALTFLLLCSINKNAVAAPPDHWVGTWATSPVAMPNTEGIFGAADTTFREIVHVSLGGSRARIILSNEFGLDPLTISAAHIALRTTGSEIDLASANALTFGGRPSVTIPPGALVVSDPVNLKLPAFADVAVSLFVPAQPMHQITHHSFADQTSYMAQGNVVGVKALESPKEIYNWPFLKGVDIIAGDKSAAIVAFGDSITDGAHSTRDANSRWPDLLAHRLQANKKTADLGVLNQGIGGNRILHDNTGPNALSRFDRDVLAQAGVKYLIILESINDIGHAQDPVKPYDVVTAEDLIVGLGQLATRAHTHGIKVYGATLTPYVGAKYASPSGEAMRQAVNKWIRTTNQLDGFIDFDKATQDSANPAVFAPTADSGDHLHPGDAGYKSMADSIDLNLFTK</sequence>